<name>M7B1Q1_CHEMY</name>
<feature type="compositionally biased region" description="Low complexity" evidence="5">
    <location>
        <begin position="1277"/>
        <end position="1290"/>
    </location>
</feature>
<feature type="compositionally biased region" description="Polar residues" evidence="5">
    <location>
        <begin position="101"/>
        <end position="112"/>
    </location>
</feature>
<feature type="compositionally biased region" description="Basic and acidic residues" evidence="5">
    <location>
        <begin position="18"/>
        <end position="32"/>
    </location>
</feature>
<sequence length="1432" mass="157928">LSKSLYNEDRNLLRIRERERRNQEALQERETYPENTPLFAEPYKTNKEDELSSRIQNMLGNYEEVKELISTKSHQNLIGIPKSIVPLIHQGKPDRPFFPEKTSSTLPTSFQHSTRHQAMGPPGLAPPSASNSIRYPKTQARMEPAASLHTKSHSLSSGQSQGPEQRRSGQESHHGGRQKKNDRRVDEDGADELQDTLSELSPLLSSLSSPMAPLSPLHSSQHIHSRSQSHSKSHGQTYHPIKSPQDFVAGLHDNEIRDSSAINLAQPSSQTFPPALPPKNSVMQQKPTAYVRPMDGQDQAPNESPELKPLPEEYPGQPYGKIADLKANAKAKLSKLKIPSEPIEEGKSHSIFQIPETFTISSLSENKADLLFCVPNNPAVTTHVAAQTAPNSDNFTTLPSISGVAVLVCIHKNNEESGGSLTPRFYSVGLYCTVHCAVDSGTLQRCEEVPAGFEACAPNLRPLSLHNRYAVLAANFKSAHLLNQRHPVTGEVTYGQFCLENNFVDSKCSKLLCMLHTLQGIQLKDVWGVQEMEEDKVYATVCVISHKSVDIFQLSANDLIQTFPNEVHCVEEILKEMTHSWPPPLTAIHTPSTAEPSKFPFPIKVSEKPPPSSAPPSASQSQPESAASAHSSSAESGSTSDSDSSSDSESESSSSDSEANEPPRTSTSEPDPPTSNKWQLDNWLTKVNQPAAPNENLSEVVHRPGHQESKGQGKSSSSSSHERSESNELHAKNSSKITRAPQGVHLPSKRTCQKSPTRTEEPSQRLTVGTKKPSKAPLQEAHRGSLKVESEPGPYGIKDQSSRDKPKVKTKGRPKSRDKKELKPTVQEPLEKKKHKSSHQAITKAFLDPKPVKDIVVGGAPEHFPLSPVAQSQKPATPTRTSGKKPAIVVREDFHRDKLLLPIRDKTLLSPLRDFPVPHALVVKIELCLLSRIPQPPGKGSRQKKLEGKELPSARKQDLEKKSTETPNKSLKKRKGEAEKETDKKKIKLEKETKSLSSSYRDASKMKVSRFPSETLKKELLLPPPLPPMSTAQPAQKPAKMAQKRHKGESSTCSQLPATNNRTAKSKSNHKDSSSSKHRRAEGKHSEHSKSNKLGGPSGDGKNPFPVPSLPNGTSKPRRPQIKFEKQHPMEYHIEEAKRLKHKADTMTDKVAKAFQYLEAALSFIEYGIAMESDALTPKSAYTIFTDTIDLLKFIMTLKSFSDTSASAHEKIFAVLCMRCQSILHMAMFRYKKDTAVKYSRTLNEHFKNSSRVTQAPSPCVARSTGTPSPLSPMPSPASSVSSQPGSNASTCGSGGLGSSINTLHNIPSITFSYVNITSYILYAYDIWEQADALARKNKVQLALMSQMSEKPVLQHDSELTHVRAKKVEQYFPDLSYITPSATANMHEYLHARNLTSLGFALNILQLSLSKTAQLPVEDNHVLSHDSLLYKI</sequence>
<feature type="compositionally biased region" description="Polar residues" evidence="5">
    <location>
        <begin position="1050"/>
        <end position="1063"/>
    </location>
</feature>
<protein>
    <submittedName>
        <fullName evidence="7">AF4/FMR2 family member 1</fullName>
    </submittedName>
</protein>
<evidence type="ECO:0000256" key="3">
    <source>
        <dbReference type="ARBA" id="ARBA00022553"/>
    </source>
</evidence>
<proteinExistence type="inferred from homology"/>
<evidence type="ECO:0000313" key="8">
    <source>
        <dbReference type="Proteomes" id="UP000031443"/>
    </source>
</evidence>
<feature type="region of interest" description="Disordered" evidence="5">
    <location>
        <begin position="18"/>
        <end position="39"/>
    </location>
</feature>
<feature type="region of interest" description="Disordered" evidence="5">
    <location>
        <begin position="205"/>
        <end position="244"/>
    </location>
</feature>
<feature type="compositionally biased region" description="Low complexity" evidence="5">
    <location>
        <begin position="651"/>
        <end position="662"/>
    </location>
</feature>
<evidence type="ECO:0000256" key="1">
    <source>
        <dbReference type="ARBA" id="ARBA00004123"/>
    </source>
</evidence>
<dbReference type="InterPro" id="IPR043640">
    <property type="entry name" value="AF4/FMR2_CHD"/>
</dbReference>
<feature type="compositionally biased region" description="Polar residues" evidence="5">
    <location>
        <begin position="153"/>
        <end position="163"/>
    </location>
</feature>
<dbReference type="GO" id="GO:0010468">
    <property type="term" value="P:regulation of gene expression"/>
    <property type="evidence" value="ECO:0007669"/>
    <property type="project" value="InterPro"/>
</dbReference>
<gene>
    <name evidence="7" type="ORF">UY3_13543</name>
</gene>
<dbReference type="GO" id="GO:0032783">
    <property type="term" value="C:super elongation complex"/>
    <property type="evidence" value="ECO:0007669"/>
    <property type="project" value="TreeGrafter"/>
</dbReference>
<feature type="compositionally biased region" description="Low complexity" evidence="5">
    <location>
        <begin position="615"/>
        <end position="643"/>
    </location>
</feature>
<feature type="region of interest" description="Disordered" evidence="5">
    <location>
        <begin position="1248"/>
        <end position="1292"/>
    </location>
</feature>
<comment type="similarity">
    <text evidence="2">Belongs to the AF4 family.</text>
</comment>
<feature type="domain" description="AF4/FMR2 C-terminal homology" evidence="6">
    <location>
        <begin position="1114"/>
        <end position="1357"/>
    </location>
</feature>
<feature type="compositionally biased region" description="Basic residues" evidence="5">
    <location>
        <begin position="221"/>
        <end position="233"/>
    </location>
</feature>
<feature type="non-terminal residue" evidence="7">
    <location>
        <position position="1"/>
    </location>
</feature>
<feature type="compositionally biased region" description="Basic and acidic residues" evidence="5">
    <location>
        <begin position="944"/>
        <end position="964"/>
    </location>
</feature>
<feature type="compositionally biased region" description="Basic and acidic residues" evidence="5">
    <location>
        <begin position="720"/>
        <end position="731"/>
    </location>
</feature>
<feature type="compositionally biased region" description="Basic and acidic residues" evidence="5">
    <location>
        <begin position="976"/>
        <end position="994"/>
    </location>
</feature>
<feature type="compositionally biased region" description="Basic and acidic residues" evidence="5">
    <location>
        <begin position="164"/>
        <end position="174"/>
    </location>
</feature>
<dbReference type="Gene3D" id="6.10.250.2670">
    <property type="match status" value="1"/>
</dbReference>
<evidence type="ECO:0000256" key="5">
    <source>
        <dbReference type="SAM" id="MobiDB-lite"/>
    </source>
</evidence>
<dbReference type="Proteomes" id="UP000031443">
    <property type="component" value="Unassembled WGS sequence"/>
</dbReference>
<evidence type="ECO:0000259" key="6">
    <source>
        <dbReference type="Pfam" id="PF18876"/>
    </source>
</evidence>
<evidence type="ECO:0000256" key="2">
    <source>
        <dbReference type="ARBA" id="ARBA00007354"/>
    </source>
</evidence>
<organism evidence="7 8">
    <name type="scientific">Chelonia mydas</name>
    <name type="common">Green sea-turtle</name>
    <name type="synonym">Chelonia agassizi</name>
    <dbReference type="NCBI Taxonomy" id="8469"/>
    <lineage>
        <taxon>Eukaryota</taxon>
        <taxon>Metazoa</taxon>
        <taxon>Chordata</taxon>
        <taxon>Craniata</taxon>
        <taxon>Vertebrata</taxon>
        <taxon>Euteleostomi</taxon>
        <taxon>Archelosauria</taxon>
        <taxon>Testudinata</taxon>
        <taxon>Testudines</taxon>
        <taxon>Cryptodira</taxon>
        <taxon>Durocryptodira</taxon>
        <taxon>Americhelydia</taxon>
        <taxon>Chelonioidea</taxon>
        <taxon>Cheloniidae</taxon>
        <taxon>Chelonia</taxon>
    </lineage>
</organism>
<keyword evidence="8" id="KW-1185">Reference proteome</keyword>
<feature type="compositionally biased region" description="Polar residues" evidence="5">
    <location>
        <begin position="663"/>
        <end position="679"/>
    </location>
</feature>
<accession>M7B1Q1</accession>
<keyword evidence="4" id="KW-0539">Nucleus</keyword>
<evidence type="ECO:0000256" key="4">
    <source>
        <dbReference type="ARBA" id="ARBA00023242"/>
    </source>
</evidence>
<feature type="compositionally biased region" description="Basic and acidic residues" evidence="5">
    <location>
        <begin position="780"/>
        <end position="790"/>
    </location>
</feature>
<feature type="region of interest" description="Disordered" evidence="5">
    <location>
        <begin position="933"/>
        <end position="1129"/>
    </location>
</feature>
<dbReference type="Pfam" id="PF18876">
    <property type="entry name" value="AFF4_CHD"/>
    <property type="match status" value="1"/>
</dbReference>
<feature type="region of interest" description="Disordered" evidence="5">
    <location>
        <begin position="584"/>
        <end position="889"/>
    </location>
</feature>
<feature type="compositionally biased region" description="Low complexity" evidence="5">
    <location>
        <begin position="1032"/>
        <end position="1041"/>
    </location>
</feature>
<dbReference type="Pfam" id="PF18875">
    <property type="entry name" value="AF4_int"/>
    <property type="match status" value="1"/>
</dbReference>
<feature type="compositionally biased region" description="Low complexity" evidence="5">
    <location>
        <begin position="205"/>
        <end position="220"/>
    </location>
</feature>
<keyword evidence="3" id="KW-0597">Phosphoprotein</keyword>
<reference evidence="8" key="1">
    <citation type="journal article" date="2013" name="Nat. Genet.">
        <title>The draft genomes of soft-shell turtle and green sea turtle yield insights into the development and evolution of the turtle-specific body plan.</title>
        <authorList>
            <person name="Wang Z."/>
            <person name="Pascual-Anaya J."/>
            <person name="Zadissa A."/>
            <person name="Li W."/>
            <person name="Niimura Y."/>
            <person name="Huang Z."/>
            <person name="Li C."/>
            <person name="White S."/>
            <person name="Xiong Z."/>
            <person name="Fang D."/>
            <person name="Wang B."/>
            <person name="Ming Y."/>
            <person name="Chen Y."/>
            <person name="Zheng Y."/>
            <person name="Kuraku S."/>
            <person name="Pignatelli M."/>
            <person name="Herrero J."/>
            <person name="Beal K."/>
            <person name="Nozawa M."/>
            <person name="Li Q."/>
            <person name="Wang J."/>
            <person name="Zhang H."/>
            <person name="Yu L."/>
            <person name="Shigenobu S."/>
            <person name="Wang J."/>
            <person name="Liu J."/>
            <person name="Flicek P."/>
            <person name="Searle S."/>
            <person name="Wang J."/>
            <person name="Kuratani S."/>
            <person name="Yin Y."/>
            <person name="Aken B."/>
            <person name="Zhang G."/>
            <person name="Irie N."/>
        </authorList>
    </citation>
    <scope>NUCLEOTIDE SEQUENCE [LARGE SCALE GENOMIC DNA]</scope>
</reference>
<feature type="region of interest" description="Disordered" evidence="5">
    <location>
        <begin position="292"/>
        <end position="319"/>
    </location>
</feature>
<dbReference type="Pfam" id="PF05110">
    <property type="entry name" value="AF-4"/>
    <property type="match status" value="2"/>
</dbReference>
<feature type="compositionally biased region" description="Basic and acidic residues" evidence="5">
    <location>
        <begin position="700"/>
        <end position="711"/>
    </location>
</feature>
<dbReference type="PANTHER" id="PTHR10528">
    <property type="entry name" value="AF4/FMR2 FAMILY MEMBER"/>
    <property type="match status" value="1"/>
</dbReference>
<dbReference type="STRING" id="8469.M7B1Q1"/>
<feature type="compositionally biased region" description="Basic residues" evidence="5">
    <location>
        <begin position="808"/>
        <end position="817"/>
    </location>
</feature>
<dbReference type="PANTHER" id="PTHR10528:SF6">
    <property type="entry name" value="AF4_FMR2 FAMILY MEMBER 1"/>
    <property type="match status" value="1"/>
</dbReference>
<dbReference type="InterPro" id="IPR007797">
    <property type="entry name" value="AF4/FMR2"/>
</dbReference>
<dbReference type="EMBL" id="KB557013">
    <property type="protein sequence ID" value="EMP29335.1"/>
    <property type="molecule type" value="Genomic_DNA"/>
</dbReference>
<comment type="subcellular location">
    <subcellularLocation>
        <location evidence="1">Nucleus</location>
    </subcellularLocation>
</comment>
<feature type="region of interest" description="Disordered" evidence="5">
    <location>
        <begin position="91"/>
        <end position="189"/>
    </location>
</feature>
<dbReference type="InterPro" id="IPR043639">
    <property type="entry name" value="AF4_int"/>
</dbReference>
<evidence type="ECO:0000313" key="7">
    <source>
        <dbReference type="EMBL" id="EMP29335.1"/>
    </source>
</evidence>
<feature type="compositionally biased region" description="Polar residues" evidence="5">
    <location>
        <begin position="869"/>
        <end position="881"/>
    </location>
</feature>
<dbReference type="eggNOG" id="ENOG502QVDA">
    <property type="taxonomic scope" value="Eukaryota"/>
</dbReference>